<name>A0AAD2Q5S0_9AGAR</name>
<dbReference type="Proteomes" id="UP001295794">
    <property type="component" value="Unassembled WGS sequence"/>
</dbReference>
<proteinExistence type="predicted"/>
<comment type="caution">
    <text evidence="1">The sequence shown here is derived from an EMBL/GenBank/DDBJ whole genome shotgun (WGS) entry which is preliminary data.</text>
</comment>
<organism evidence="1 2">
    <name type="scientific">Mycena citricolor</name>
    <dbReference type="NCBI Taxonomy" id="2018698"/>
    <lineage>
        <taxon>Eukaryota</taxon>
        <taxon>Fungi</taxon>
        <taxon>Dikarya</taxon>
        <taxon>Basidiomycota</taxon>
        <taxon>Agaricomycotina</taxon>
        <taxon>Agaricomycetes</taxon>
        <taxon>Agaricomycetidae</taxon>
        <taxon>Agaricales</taxon>
        <taxon>Marasmiineae</taxon>
        <taxon>Mycenaceae</taxon>
        <taxon>Mycena</taxon>
    </lineage>
</organism>
<keyword evidence="2" id="KW-1185">Reference proteome</keyword>
<dbReference type="AlphaFoldDB" id="A0AAD2Q5S0"/>
<evidence type="ECO:0000313" key="1">
    <source>
        <dbReference type="EMBL" id="CAK5279293.1"/>
    </source>
</evidence>
<accession>A0AAD2Q5S0</accession>
<sequence length="84" mass="9389">MPWLTDVGPGLTSALLFGTETGERQLIKGRGRNKSPGSIRRRFGWIRKLLERSVQSTSQVAMVRLQEFFQSSDSRSVAPVRVVA</sequence>
<gene>
    <name evidence="1" type="ORF">MYCIT1_LOCUS29244</name>
</gene>
<dbReference type="EMBL" id="CAVNYO010000436">
    <property type="protein sequence ID" value="CAK5279293.1"/>
    <property type="molecule type" value="Genomic_DNA"/>
</dbReference>
<evidence type="ECO:0000313" key="2">
    <source>
        <dbReference type="Proteomes" id="UP001295794"/>
    </source>
</evidence>
<reference evidence="1" key="1">
    <citation type="submission" date="2023-11" db="EMBL/GenBank/DDBJ databases">
        <authorList>
            <person name="De Vega J J."/>
            <person name="De Vega J J."/>
        </authorList>
    </citation>
    <scope>NUCLEOTIDE SEQUENCE</scope>
</reference>
<protein>
    <submittedName>
        <fullName evidence="1">Uncharacterized protein</fullName>
    </submittedName>
</protein>